<proteinExistence type="predicted"/>
<dbReference type="AlphaFoldDB" id="A0A1F4TR91"/>
<evidence type="ECO:0000256" key="1">
    <source>
        <dbReference type="SAM" id="MobiDB-lite"/>
    </source>
</evidence>
<accession>A0A1F4TR91</accession>
<dbReference type="EMBL" id="MEUI01000007">
    <property type="protein sequence ID" value="OGC35176.1"/>
    <property type="molecule type" value="Genomic_DNA"/>
</dbReference>
<organism evidence="2 3">
    <name type="scientific">candidate division WOR-1 bacterium RIFOXYC2_FULL_41_25</name>
    <dbReference type="NCBI Taxonomy" id="1802586"/>
    <lineage>
        <taxon>Bacteria</taxon>
        <taxon>Bacillati</taxon>
        <taxon>Saganbacteria</taxon>
    </lineage>
</organism>
<dbReference type="Proteomes" id="UP000177309">
    <property type="component" value="Unassembled WGS sequence"/>
</dbReference>
<reference evidence="2 3" key="1">
    <citation type="journal article" date="2016" name="Nat. Commun.">
        <title>Thousands of microbial genomes shed light on interconnected biogeochemical processes in an aquifer system.</title>
        <authorList>
            <person name="Anantharaman K."/>
            <person name="Brown C.T."/>
            <person name="Hug L.A."/>
            <person name="Sharon I."/>
            <person name="Castelle C.J."/>
            <person name="Probst A.J."/>
            <person name="Thomas B.C."/>
            <person name="Singh A."/>
            <person name="Wilkins M.J."/>
            <person name="Karaoz U."/>
            <person name="Brodie E.L."/>
            <person name="Williams K.H."/>
            <person name="Hubbard S.S."/>
            <person name="Banfield J.F."/>
        </authorList>
    </citation>
    <scope>NUCLEOTIDE SEQUENCE [LARGE SCALE GENOMIC DNA]</scope>
</reference>
<evidence type="ECO:0000313" key="2">
    <source>
        <dbReference type="EMBL" id="OGC35176.1"/>
    </source>
</evidence>
<gene>
    <name evidence="2" type="ORF">A2462_02145</name>
</gene>
<sequence>MSIEKTSSQRPGGVTSSVRQPSATSQVSAWLKQHKLGQIYVQESFGHTTYYLQGEGKVSVREEYLHLNLAWLAKKVEGGWENAVGANLNQRYYLGVFGNNIGPTVSSCTDQRSGTPRLVLNIPGGHVVILYSEGGKYLDPKTVRGLQ</sequence>
<name>A0A1F4TR91_UNCSA</name>
<feature type="region of interest" description="Disordered" evidence="1">
    <location>
        <begin position="1"/>
        <end position="20"/>
    </location>
</feature>
<protein>
    <submittedName>
        <fullName evidence="2">Uncharacterized protein</fullName>
    </submittedName>
</protein>
<evidence type="ECO:0000313" key="3">
    <source>
        <dbReference type="Proteomes" id="UP000177309"/>
    </source>
</evidence>
<comment type="caution">
    <text evidence="2">The sequence shown here is derived from an EMBL/GenBank/DDBJ whole genome shotgun (WGS) entry which is preliminary data.</text>
</comment>